<feature type="coiled-coil region" evidence="1">
    <location>
        <begin position="14"/>
        <end position="48"/>
    </location>
</feature>
<reference evidence="2 3" key="1">
    <citation type="submission" date="2016-02" db="EMBL/GenBank/DDBJ databases">
        <title>Discovery of a natural microsporidian pathogen with a broad tissue tropism in Caenorhabditis elegans.</title>
        <authorList>
            <person name="Luallen R.J."/>
            <person name="Reinke A.W."/>
            <person name="Tong L."/>
            <person name="Botts M.R."/>
            <person name="Felix M.-A."/>
            <person name="Troemel E.R."/>
        </authorList>
    </citation>
    <scope>NUCLEOTIDE SEQUENCE [LARGE SCALE GENOMIC DNA]</scope>
    <source>
        <strain evidence="2 3">JUm2807</strain>
    </source>
</reference>
<dbReference type="OrthoDB" id="2195846at2759"/>
<evidence type="ECO:0000313" key="2">
    <source>
        <dbReference type="EMBL" id="OAG29471.1"/>
    </source>
</evidence>
<accession>A0A177ED68</accession>
<dbReference type="VEuPathDB" id="MicrosporidiaDB:NEDG_00604"/>
<dbReference type="RefSeq" id="XP_067544119.1">
    <property type="nucleotide sequence ID" value="XM_067688022.1"/>
</dbReference>
<keyword evidence="1" id="KW-0175">Coiled coil</keyword>
<comment type="caution">
    <text evidence="2">The sequence shown here is derived from an EMBL/GenBank/DDBJ whole genome shotgun (WGS) entry which is preliminary data.</text>
</comment>
<proteinExistence type="predicted"/>
<keyword evidence="3" id="KW-1185">Reference proteome</keyword>
<evidence type="ECO:0000313" key="3">
    <source>
        <dbReference type="Proteomes" id="UP000185944"/>
    </source>
</evidence>
<protein>
    <submittedName>
        <fullName evidence="2">Uncharacterized protein</fullName>
    </submittedName>
</protein>
<organism evidence="2 3">
    <name type="scientific">Nematocida displodere</name>
    <dbReference type="NCBI Taxonomy" id="1805483"/>
    <lineage>
        <taxon>Eukaryota</taxon>
        <taxon>Fungi</taxon>
        <taxon>Fungi incertae sedis</taxon>
        <taxon>Microsporidia</taxon>
        <taxon>Nematocida</taxon>
    </lineage>
</organism>
<dbReference type="AlphaFoldDB" id="A0A177ED68"/>
<gene>
    <name evidence="2" type="ORF">NEDG_00604</name>
</gene>
<evidence type="ECO:0000256" key="1">
    <source>
        <dbReference type="SAM" id="Coils"/>
    </source>
</evidence>
<sequence length="583" mass="66426">MEEIHQHIKKATGLKEDISALKNLEAEIDRIKKEINQLATREAEVQQTPTKTGVYTKKLEKVQFEIRKQEVLEMPLTKVEDISAVSGLLTEKQLVGKVFEYFSKIYREEEMRFVLGETKVKTECIILDLEYNALIHLSRIKFADDLPLLVAPVRESITNLIVSSGKVLAELTPRYLVIFSYALSKKAPVEEAAIRREVLARVDKSAVLGERQKLYACLSKLEIYEEVLVALRKAVGKNLLRTSEAVLEKYNSEVFYGTVYYLEDVDKWLCDNLVSQMAQGSPVLELPGYDEQREIKERSQDFAEGSLTIEKTLGQSLKKQEVRMVSGEMYRIIKTVKMAGKTKRSSSEKVKEKVVEHLHDHFKKAPPTTGAAALRSGALRLADVKVFHGMMMVIRDEKRSKESLLEEIGRIDETFFLDALEESFSELIALSNHKSVDFLSGNANSQVVSVISAFTAVVEELFTANFQAHLKSELFNALCSRFYSILVSEDVYEQPLGKWVPVLDTLLDLAKEQEAMVYYYQKLQTIASIFPYHEKAASFLSAYSEEAFDLPEEHLIHLVQYVFEDERVSDTIIAHIEKGHKRE</sequence>
<dbReference type="GeneID" id="93646954"/>
<dbReference type="Proteomes" id="UP000185944">
    <property type="component" value="Unassembled WGS sequence"/>
</dbReference>
<dbReference type="EMBL" id="LTDL01000040">
    <property type="protein sequence ID" value="OAG29471.1"/>
    <property type="molecule type" value="Genomic_DNA"/>
</dbReference>
<name>A0A177ED68_9MICR</name>